<dbReference type="AlphaFoldDB" id="A0A3P5ZQE6"/>
<gene>
    <name evidence="3" type="ORF">BRAA03T11517Z</name>
    <name evidence="2" type="ORF">BRAPAZ1V2_A03P22720.2</name>
</gene>
<reference evidence="3" key="1">
    <citation type="submission" date="2018-11" db="EMBL/GenBank/DDBJ databases">
        <authorList>
            <consortium name="Genoscope - CEA"/>
            <person name="William W."/>
        </authorList>
    </citation>
    <scope>NUCLEOTIDE SEQUENCE</scope>
</reference>
<accession>A0A3P5ZQE6</accession>
<dbReference type="CDD" id="cd22157">
    <property type="entry name" value="F-box_AtFBW1-like"/>
    <property type="match status" value="1"/>
</dbReference>
<dbReference type="Gramene" id="A03p22720.2_BraZ1">
    <property type="protein sequence ID" value="A03p22720.2_BraZ1.CDS"/>
    <property type="gene ID" value="A03g22720.2_BraZ1"/>
</dbReference>
<dbReference type="InterPro" id="IPR001810">
    <property type="entry name" value="F-box_dom"/>
</dbReference>
<proteinExistence type="predicted"/>
<evidence type="ECO:0000313" key="3">
    <source>
        <dbReference type="EMBL" id="VDC80299.1"/>
    </source>
</evidence>
<dbReference type="InterPro" id="IPR036047">
    <property type="entry name" value="F-box-like_dom_sf"/>
</dbReference>
<dbReference type="SUPFAM" id="SSF81383">
    <property type="entry name" value="F-box domain"/>
    <property type="match status" value="1"/>
</dbReference>
<organism evidence="3">
    <name type="scientific">Brassica campestris</name>
    <name type="common">Field mustard</name>
    <dbReference type="NCBI Taxonomy" id="3711"/>
    <lineage>
        <taxon>Eukaryota</taxon>
        <taxon>Viridiplantae</taxon>
        <taxon>Streptophyta</taxon>
        <taxon>Embryophyta</taxon>
        <taxon>Tracheophyta</taxon>
        <taxon>Spermatophyta</taxon>
        <taxon>Magnoliopsida</taxon>
        <taxon>eudicotyledons</taxon>
        <taxon>Gunneridae</taxon>
        <taxon>Pentapetalae</taxon>
        <taxon>rosids</taxon>
        <taxon>malvids</taxon>
        <taxon>Brassicales</taxon>
        <taxon>Brassicaceae</taxon>
        <taxon>Brassiceae</taxon>
        <taxon>Brassica</taxon>
    </lineage>
</organism>
<dbReference type="Pfam" id="PF08268">
    <property type="entry name" value="FBA_3"/>
    <property type="match status" value="1"/>
</dbReference>
<protein>
    <recommendedName>
        <fullName evidence="1">F-box domain-containing protein</fullName>
    </recommendedName>
</protein>
<evidence type="ECO:0000313" key="2">
    <source>
        <dbReference type="EMBL" id="CAG7880929.1"/>
    </source>
</evidence>
<sequence>MNRGRRYLKQAASEQDFTLEECQSIAQVISLRGSNQIAVRNVTKKEEDIRRRYMSEIPLDLLVEILIKLPGKYLARLNCVSKQWSSLISSRYFCDSLTRRKQQQQPRLYMCLVDEGGQRALLSIASTSPDNTSFVVDQDLSIQGMGGYYLNDLHGLMCFSMGKTACIYNPSTGQRLTLPKIKPDT</sequence>
<dbReference type="Proteomes" id="UP000694005">
    <property type="component" value="Chromosome A03"/>
</dbReference>
<dbReference type="PANTHER" id="PTHR31111:SF15">
    <property type="entry name" value="(RAPE) HYPOTHETICAL PROTEIN"/>
    <property type="match status" value="1"/>
</dbReference>
<dbReference type="PANTHER" id="PTHR31111">
    <property type="entry name" value="BNAA05G37150D PROTEIN-RELATED"/>
    <property type="match status" value="1"/>
</dbReference>
<name>A0A3P5ZQE6_BRACM</name>
<dbReference type="Gene3D" id="1.20.1280.50">
    <property type="match status" value="1"/>
</dbReference>
<dbReference type="EMBL" id="LR031572">
    <property type="protein sequence ID" value="VDC80299.1"/>
    <property type="molecule type" value="Genomic_DNA"/>
</dbReference>
<dbReference type="PROSITE" id="PS50181">
    <property type="entry name" value="FBOX"/>
    <property type="match status" value="1"/>
</dbReference>
<dbReference type="Pfam" id="PF00646">
    <property type="entry name" value="F-box"/>
    <property type="match status" value="1"/>
</dbReference>
<dbReference type="InterPro" id="IPR013187">
    <property type="entry name" value="F-box-assoc_dom_typ3"/>
</dbReference>
<evidence type="ECO:0000259" key="1">
    <source>
        <dbReference type="PROSITE" id="PS50181"/>
    </source>
</evidence>
<dbReference type="SMART" id="SM00256">
    <property type="entry name" value="FBOX"/>
    <property type="match status" value="1"/>
</dbReference>
<feature type="domain" description="F-box" evidence="1">
    <location>
        <begin position="51"/>
        <end position="101"/>
    </location>
</feature>
<dbReference type="EMBL" id="LS974619">
    <property type="protein sequence ID" value="CAG7880929.1"/>
    <property type="molecule type" value="Genomic_DNA"/>
</dbReference>